<dbReference type="EMBL" id="JAPDMZ010000407">
    <property type="protein sequence ID" value="KAK0543036.1"/>
    <property type="molecule type" value="Genomic_DNA"/>
</dbReference>
<dbReference type="InterPro" id="IPR036770">
    <property type="entry name" value="Ankyrin_rpt-contain_sf"/>
</dbReference>
<accession>A0AAN6GJB0</accession>
<feature type="compositionally biased region" description="Basic and acidic residues" evidence="2">
    <location>
        <begin position="1"/>
        <end position="18"/>
    </location>
</feature>
<sequence>SIRKVGDPHDPGNYRDQDGDGDEFCEMFEMEPSFPDGLFEDPYGQSGKLSWIAHRNDALPLSKGVQDQDVAAVRSLLEDAGGLEEKKVLLAEAYHPETGEAPIHIAAATCQLDMLTLLIESGADPNALDSQGWSPIMYLAWFSAEPQRTGRISADVIRACVDTLCHAGADPCQFSKLQPTPSVSAKIHDWYGNSIVWASLAWNWAFLRAVLPILPGPIPFRQPDLQPSLAMKQEKPGLVETSLYPFGRRRGEPRRLIIRSRRDPFDRPCPSGAYSWDFTGSRLVQAVALDDEAELSRYPANDDIAYHNITEWEKTLDTLIDGGAQYELLDKLWRGPGTIALPARVALKLLDAGQVDVCKSIQAPHRTWNGGNGGDLAARLVEAELCAAFQETVPLLRGIQDRGAEVAMAKLSPDFSRSPYDGYMPLEPPLLRLMSKAAMRKSDLMTPLHDQYASSEEKSLAAKERHRIMEAVRFQDVPILALAIGTLDVELIDYLFEIGASTQAPRDAQWSDFLPDPERGTPDIFGRAFCNHLLPSTTIQSHLKSIYQERWKATRTRMEEQGLI</sequence>
<protein>
    <submittedName>
        <fullName evidence="3">Uncharacterized protein</fullName>
    </submittedName>
</protein>
<keyword evidence="4" id="KW-1185">Reference proteome</keyword>
<evidence type="ECO:0000256" key="2">
    <source>
        <dbReference type="SAM" id="MobiDB-lite"/>
    </source>
</evidence>
<dbReference type="PROSITE" id="PS50088">
    <property type="entry name" value="ANK_REPEAT"/>
    <property type="match status" value="1"/>
</dbReference>
<proteinExistence type="predicted"/>
<dbReference type="SUPFAM" id="SSF48403">
    <property type="entry name" value="Ankyrin repeat"/>
    <property type="match status" value="1"/>
</dbReference>
<dbReference type="SMART" id="SM00248">
    <property type="entry name" value="ANK"/>
    <property type="match status" value="2"/>
</dbReference>
<organism evidence="3 4">
    <name type="scientific">Tilletia horrida</name>
    <dbReference type="NCBI Taxonomy" id="155126"/>
    <lineage>
        <taxon>Eukaryota</taxon>
        <taxon>Fungi</taxon>
        <taxon>Dikarya</taxon>
        <taxon>Basidiomycota</taxon>
        <taxon>Ustilaginomycotina</taxon>
        <taxon>Exobasidiomycetes</taxon>
        <taxon>Tilletiales</taxon>
        <taxon>Tilletiaceae</taxon>
        <taxon>Tilletia</taxon>
    </lineage>
</organism>
<dbReference type="AlphaFoldDB" id="A0AAN6GJB0"/>
<dbReference type="Pfam" id="PF13637">
    <property type="entry name" value="Ank_4"/>
    <property type="match status" value="1"/>
</dbReference>
<feature type="region of interest" description="Disordered" evidence="2">
    <location>
        <begin position="1"/>
        <end position="22"/>
    </location>
</feature>
<reference evidence="3" key="1">
    <citation type="journal article" date="2023" name="PhytoFront">
        <title>Draft Genome Resources of Seven Strains of Tilletia horrida, Causal Agent of Kernel Smut of Rice.</title>
        <authorList>
            <person name="Khanal S."/>
            <person name="Antony Babu S."/>
            <person name="Zhou X.G."/>
        </authorList>
    </citation>
    <scope>NUCLEOTIDE SEQUENCE</scope>
    <source>
        <strain evidence="3">TX6</strain>
    </source>
</reference>
<name>A0AAN6GJB0_9BASI</name>
<dbReference type="PROSITE" id="PS50297">
    <property type="entry name" value="ANK_REP_REGION"/>
    <property type="match status" value="1"/>
</dbReference>
<dbReference type="Proteomes" id="UP001176517">
    <property type="component" value="Unassembled WGS sequence"/>
</dbReference>
<feature type="non-terminal residue" evidence="3">
    <location>
        <position position="1"/>
    </location>
</feature>
<comment type="caution">
    <text evidence="3">The sequence shown here is derived from an EMBL/GenBank/DDBJ whole genome shotgun (WGS) entry which is preliminary data.</text>
</comment>
<keyword evidence="1" id="KW-0040">ANK repeat</keyword>
<gene>
    <name evidence="3" type="ORF">OC846_006549</name>
</gene>
<evidence type="ECO:0000313" key="3">
    <source>
        <dbReference type="EMBL" id="KAK0543036.1"/>
    </source>
</evidence>
<dbReference type="Gene3D" id="1.25.40.20">
    <property type="entry name" value="Ankyrin repeat-containing domain"/>
    <property type="match status" value="1"/>
</dbReference>
<evidence type="ECO:0000256" key="1">
    <source>
        <dbReference type="PROSITE-ProRule" id="PRU00023"/>
    </source>
</evidence>
<dbReference type="InterPro" id="IPR002110">
    <property type="entry name" value="Ankyrin_rpt"/>
</dbReference>
<feature type="repeat" description="ANK" evidence="1">
    <location>
        <begin position="98"/>
        <end position="130"/>
    </location>
</feature>
<evidence type="ECO:0000313" key="4">
    <source>
        <dbReference type="Proteomes" id="UP001176517"/>
    </source>
</evidence>